<name>A0A418MC34_9BACT</name>
<gene>
    <name evidence="1" type="ORF">DYU11_13280</name>
</gene>
<dbReference type="PROSITE" id="PS51257">
    <property type="entry name" value="PROKAR_LIPOPROTEIN"/>
    <property type="match status" value="1"/>
</dbReference>
<dbReference type="InterPro" id="IPR025345">
    <property type="entry name" value="DUF4249"/>
</dbReference>
<organism evidence="1 2">
    <name type="scientific">Fibrisoma montanum</name>
    <dbReference type="NCBI Taxonomy" id="2305895"/>
    <lineage>
        <taxon>Bacteria</taxon>
        <taxon>Pseudomonadati</taxon>
        <taxon>Bacteroidota</taxon>
        <taxon>Cytophagia</taxon>
        <taxon>Cytophagales</taxon>
        <taxon>Spirosomataceae</taxon>
        <taxon>Fibrisoma</taxon>
    </lineage>
</organism>
<protein>
    <submittedName>
        <fullName evidence="1">DUF4249 domain-containing protein</fullName>
    </submittedName>
</protein>
<accession>A0A418MC34</accession>
<dbReference type="OrthoDB" id="637707at2"/>
<dbReference type="AlphaFoldDB" id="A0A418MC34"/>
<evidence type="ECO:0000313" key="1">
    <source>
        <dbReference type="EMBL" id="RIV23931.1"/>
    </source>
</evidence>
<keyword evidence="2" id="KW-1185">Reference proteome</keyword>
<dbReference type="RefSeq" id="WP_119668147.1">
    <property type="nucleotide sequence ID" value="NZ_QXED01000003.1"/>
</dbReference>
<evidence type="ECO:0000313" key="2">
    <source>
        <dbReference type="Proteomes" id="UP000283523"/>
    </source>
</evidence>
<dbReference type="Proteomes" id="UP000283523">
    <property type="component" value="Unassembled WGS sequence"/>
</dbReference>
<sequence>MKTHRFMPVLLVAGIGLAGCEDIVSVDVPDGATQLVVDGWITDQPGPYAVRLSTTAPYFSNQSTPRVQGAEVTITDNNGVRDVLRETEPGVYQSATLRGKIGSTYTLSVTVAGQTYVAQTQINRVPAIDSLGVVYREETDDQDAGYYLTYFGRELPGRGDHYRIKVFRNDTLLNNPELDLFFFNDDFLDGNYLTGLELSPGPFRTGDRARVEIHAITADTYGYLVELQRQMRNDGLFASPTENVSTNITALSTNARPATGWFGGSAVQSKTISIP</sequence>
<dbReference type="Pfam" id="PF14054">
    <property type="entry name" value="DUF4249"/>
    <property type="match status" value="1"/>
</dbReference>
<dbReference type="EMBL" id="QXED01000003">
    <property type="protein sequence ID" value="RIV23931.1"/>
    <property type="molecule type" value="Genomic_DNA"/>
</dbReference>
<proteinExistence type="predicted"/>
<comment type="caution">
    <text evidence="1">The sequence shown here is derived from an EMBL/GenBank/DDBJ whole genome shotgun (WGS) entry which is preliminary data.</text>
</comment>
<reference evidence="1 2" key="1">
    <citation type="submission" date="2018-08" db="EMBL/GenBank/DDBJ databases">
        <title>Fibrisoma montanum sp. nov., isolated from Danxia mountain soil.</title>
        <authorList>
            <person name="Huang Y."/>
        </authorList>
    </citation>
    <scope>NUCLEOTIDE SEQUENCE [LARGE SCALE GENOMIC DNA]</scope>
    <source>
        <strain evidence="1 2">HYT19</strain>
    </source>
</reference>